<dbReference type="CDD" id="cd16148">
    <property type="entry name" value="sulfatase_like"/>
    <property type="match status" value="1"/>
</dbReference>
<evidence type="ECO:0000313" key="6">
    <source>
        <dbReference type="Proteomes" id="UP000199079"/>
    </source>
</evidence>
<keyword evidence="2" id="KW-0378">Hydrolase</keyword>
<feature type="compositionally biased region" description="Basic and acidic residues" evidence="3">
    <location>
        <begin position="449"/>
        <end position="468"/>
    </location>
</feature>
<reference evidence="6" key="1">
    <citation type="submission" date="2016-10" db="EMBL/GenBank/DDBJ databases">
        <authorList>
            <person name="Varghese N."/>
            <person name="Submissions S."/>
        </authorList>
    </citation>
    <scope>NUCLEOTIDE SEQUENCE [LARGE SCALE GENOMIC DNA]</scope>
    <source>
        <strain evidence="6">DC30,IBRC 10041,KCTC 4046</strain>
    </source>
</reference>
<dbReference type="OrthoDB" id="3164at2157"/>
<dbReference type="RefSeq" id="WP_176819459.1">
    <property type="nucleotide sequence ID" value="NZ_FNPC01000004.1"/>
</dbReference>
<dbReference type="EMBL" id="FNPC01000004">
    <property type="protein sequence ID" value="SDY30991.1"/>
    <property type="molecule type" value="Genomic_DNA"/>
</dbReference>
<organism evidence="5 6">
    <name type="scientific">Halopenitus persicus</name>
    <dbReference type="NCBI Taxonomy" id="1048396"/>
    <lineage>
        <taxon>Archaea</taxon>
        <taxon>Methanobacteriati</taxon>
        <taxon>Methanobacteriota</taxon>
        <taxon>Stenosarchaea group</taxon>
        <taxon>Halobacteria</taxon>
        <taxon>Halobacteriales</taxon>
        <taxon>Haloferacaceae</taxon>
        <taxon>Halopenitus</taxon>
    </lineage>
</organism>
<sequence>MQDAVSDERNVVFLVLDSLRTDRVSAYNPAVEFTDHIQELADSATVFENAVTQAPWTLPSHASMFTGEYPWEHGTTHARSYFDDGRKTFVSAFREAGYDTAAITPNVWITPHKGMTGDFDHVENFLGTADNRLSVRLSRAFAKFYHSLGETPRRVLGRQIDRVFRAFDVDDSTRSEETVEAVTDYLGDRGDDDGNFFLYANLMEPHEPYRPPKRYAERHGVAEDAAIPHRQKDVFTMDDIDFDQLERVYDASVDYTDDLVGRVVAALEDNGLREDTVVVLLSDHGQALGEHGGDFGHQFTVSESVVNVVLMVDHPDLEADTVVEPIELRSLSDLVPYYAGIRPAPDPDDVFPETVLGGCEFPENFTGYIPADRWDDYYRKHRYAKRDGVKVVKSVTEDGAATYEAYDLEADKSIPVPPDLKAAVDATGDVASGDIESDDSESGDGTDDAGDRPVDDAVADRLEQLGYR</sequence>
<accession>A0A1H3ITG2</accession>
<protein>
    <submittedName>
        <fullName evidence="5">Arylsulfatase A</fullName>
    </submittedName>
</protein>
<dbReference type="GO" id="GO:0005737">
    <property type="term" value="C:cytoplasm"/>
    <property type="evidence" value="ECO:0007669"/>
    <property type="project" value="TreeGrafter"/>
</dbReference>
<name>A0A1H3ITG2_9EURY</name>
<proteinExistence type="predicted"/>
<dbReference type="InterPro" id="IPR017850">
    <property type="entry name" value="Alkaline_phosphatase_core_sf"/>
</dbReference>
<dbReference type="Gene3D" id="3.40.720.10">
    <property type="entry name" value="Alkaline Phosphatase, subunit A"/>
    <property type="match status" value="1"/>
</dbReference>
<feature type="domain" description="Sulfatase N-terminal" evidence="4">
    <location>
        <begin position="9"/>
        <end position="324"/>
    </location>
</feature>
<evidence type="ECO:0000259" key="4">
    <source>
        <dbReference type="Pfam" id="PF00884"/>
    </source>
</evidence>
<dbReference type="AlphaFoldDB" id="A0A1H3ITG2"/>
<dbReference type="Pfam" id="PF00884">
    <property type="entry name" value="Sulfatase"/>
    <property type="match status" value="1"/>
</dbReference>
<dbReference type="InterPro" id="IPR000917">
    <property type="entry name" value="Sulfatase_N"/>
</dbReference>
<gene>
    <name evidence="5" type="ORF">SAMN05216564_104255</name>
</gene>
<dbReference type="PANTHER" id="PTHR45953:SF1">
    <property type="entry name" value="IDURONATE 2-SULFATASE"/>
    <property type="match status" value="1"/>
</dbReference>
<dbReference type="GO" id="GO:0008484">
    <property type="term" value="F:sulfuric ester hydrolase activity"/>
    <property type="evidence" value="ECO:0007669"/>
    <property type="project" value="TreeGrafter"/>
</dbReference>
<dbReference type="SUPFAM" id="SSF53649">
    <property type="entry name" value="Alkaline phosphatase-like"/>
    <property type="match status" value="1"/>
</dbReference>
<feature type="compositionally biased region" description="Acidic residues" evidence="3">
    <location>
        <begin position="435"/>
        <end position="448"/>
    </location>
</feature>
<keyword evidence="6" id="KW-1185">Reference proteome</keyword>
<dbReference type="Proteomes" id="UP000199079">
    <property type="component" value="Unassembled WGS sequence"/>
</dbReference>
<dbReference type="PANTHER" id="PTHR45953">
    <property type="entry name" value="IDURONATE 2-SULFATASE"/>
    <property type="match status" value="1"/>
</dbReference>
<evidence type="ECO:0000256" key="3">
    <source>
        <dbReference type="SAM" id="MobiDB-lite"/>
    </source>
</evidence>
<keyword evidence="1" id="KW-0479">Metal-binding</keyword>
<evidence type="ECO:0000256" key="2">
    <source>
        <dbReference type="ARBA" id="ARBA00022801"/>
    </source>
</evidence>
<evidence type="ECO:0000256" key="1">
    <source>
        <dbReference type="ARBA" id="ARBA00022723"/>
    </source>
</evidence>
<dbReference type="GO" id="GO:0046872">
    <property type="term" value="F:metal ion binding"/>
    <property type="evidence" value="ECO:0007669"/>
    <property type="project" value="UniProtKB-KW"/>
</dbReference>
<evidence type="ECO:0000313" key="5">
    <source>
        <dbReference type="EMBL" id="SDY30991.1"/>
    </source>
</evidence>
<feature type="region of interest" description="Disordered" evidence="3">
    <location>
        <begin position="419"/>
        <end position="468"/>
    </location>
</feature>